<accession>A0A0V0S5K8</accession>
<organism evidence="1 2">
    <name type="scientific">Trichinella nelsoni</name>
    <dbReference type="NCBI Taxonomy" id="6336"/>
    <lineage>
        <taxon>Eukaryota</taxon>
        <taxon>Metazoa</taxon>
        <taxon>Ecdysozoa</taxon>
        <taxon>Nematoda</taxon>
        <taxon>Enoplea</taxon>
        <taxon>Dorylaimia</taxon>
        <taxon>Trichinellida</taxon>
        <taxon>Trichinellidae</taxon>
        <taxon>Trichinella</taxon>
    </lineage>
</organism>
<proteinExistence type="predicted"/>
<dbReference type="AlphaFoldDB" id="A0A0V0S5K8"/>
<dbReference type="Proteomes" id="UP000054630">
    <property type="component" value="Unassembled WGS sequence"/>
</dbReference>
<gene>
    <name evidence="1" type="ORF">T07_12892</name>
</gene>
<keyword evidence="2" id="KW-1185">Reference proteome</keyword>
<comment type="caution">
    <text evidence="1">The sequence shown here is derived from an EMBL/GenBank/DDBJ whole genome shotgun (WGS) entry which is preliminary data.</text>
</comment>
<sequence length="60" mass="6938">MPTNSPLMVELLEIVKFSQSSLCSVFSFKGWMQLSLRSHFEMGETVLEKLLRTEKPTDPY</sequence>
<name>A0A0V0S5K8_9BILA</name>
<protein>
    <submittedName>
        <fullName evidence="1">Uncharacterized protein</fullName>
    </submittedName>
</protein>
<evidence type="ECO:0000313" key="1">
    <source>
        <dbReference type="EMBL" id="KRX22067.1"/>
    </source>
</evidence>
<dbReference type="EMBL" id="JYDL01000034">
    <property type="protein sequence ID" value="KRX22067.1"/>
    <property type="molecule type" value="Genomic_DNA"/>
</dbReference>
<reference evidence="1 2" key="1">
    <citation type="submission" date="2015-01" db="EMBL/GenBank/DDBJ databases">
        <title>Evolution of Trichinella species and genotypes.</title>
        <authorList>
            <person name="Korhonen P.K."/>
            <person name="Edoardo P."/>
            <person name="Giuseppe L.R."/>
            <person name="Gasser R.B."/>
        </authorList>
    </citation>
    <scope>NUCLEOTIDE SEQUENCE [LARGE SCALE GENOMIC DNA]</scope>
    <source>
        <strain evidence="1">ISS37</strain>
    </source>
</reference>
<evidence type="ECO:0000313" key="2">
    <source>
        <dbReference type="Proteomes" id="UP000054630"/>
    </source>
</evidence>